<comment type="caution">
    <text evidence="2">The sequence shown here is derived from an EMBL/GenBank/DDBJ whole genome shotgun (WGS) entry which is preliminary data.</text>
</comment>
<feature type="region of interest" description="Disordered" evidence="1">
    <location>
        <begin position="108"/>
        <end position="131"/>
    </location>
</feature>
<evidence type="ECO:0000313" key="3">
    <source>
        <dbReference type="Proteomes" id="UP001273209"/>
    </source>
</evidence>
<evidence type="ECO:0000313" key="2">
    <source>
        <dbReference type="EMBL" id="KAK4084403.1"/>
    </source>
</evidence>
<feature type="region of interest" description="Disordered" evidence="1">
    <location>
        <begin position="293"/>
        <end position="348"/>
    </location>
</feature>
<gene>
    <name evidence="2" type="ORF">Triagg1_883</name>
</gene>
<sequence>MSFSRNRRPRRPVIEPIQTGHANLVYRSQIFSSRRLSPLSGVVSTEVASLDSVVSGGCRTRREMRFVEKQALHRLHIPGTAPNVTRQANVGFHPAYFGPYVRRPSIAVEPPSSARSHHHIPASRGDTSLPCSPTTLRMALSVTLSANYTPTSPSCESDIRRRHLADIQRARLELWRQGTQKFGRLEDAYVFVRPLPLGRYHGNIRSPSIDPVSPCTVSPSSPLPSPTLPSPASTLSRRLSVRAIVLSKSHPPIGLKRDFDLDALRATIPDPLPSPRSPNFNAEALLSILEPLNREQRSSSSPDSDSANASNNKNGHEDGEQGSDGDSRMSVETIDSPQPRKSPRVSAQPTVVPIHVQYARAQLPALAAIIMSDRVRRGDTIELALPHPQVWPETAAYVYTGEAQLLTEQTKENILYLGGKI</sequence>
<reference evidence="2" key="1">
    <citation type="submission" date="2023-11" db="EMBL/GenBank/DDBJ databases">
        <title>The genome sequences of three competitors of mushroom-forming fungi.</title>
        <authorList>
            <person name="Beijen E."/>
            <person name="Ohm R.A."/>
        </authorList>
    </citation>
    <scope>NUCLEOTIDE SEQUENCE</scope>
    <source>
        <strain evidence="2">CBS 100526</strain>
    </source>
</reference>
<keyword evidence="3" id="KW-1185">Reference proteome</keyword>
<organism evidence="2 3">
    <name type="scientific">Trichoderma aggressivum f. europaeum</name>
    <dbReference type="NCBI Taxonomy" id="173218"/>
    <lineage>
        <taxon>Eukaryota</taxon>
        <taxon>Fungi</taxon>
        <taxon>Dikarya</taxon>
        <taxon>Ascomycota</taxon>
        <taxon>Pezizomycotina</taxon>
        <taxon>Sordariomycetes</taxon>
        <taxon>Hypocreomycetidae</taxon>
        <taxon>Hypocreales</taxon>
        <taxon>Hypocreaceae</taxon>
        <taxon>Trichoderma</taxon>
    </lineage>
</organism>
<dbReference type="RefSeq" id="XP_062760107.1">
    <property type="nucleotide sequence ID" value="XM_062902306.1"/>
</dbReference>
<feature type="region of interest" description="Disordered" evidence="1">
    <location>
        <begin position="208"/>
        <end position="234"/>
    </location>
</feature>
<feature type="compositionally biased region" description="Basic and acidic residues" evidence="1">
    <location>
        <begin position="314"/>
        <end position="329"/>
    </location>
</feature>
<dbReference type="GeneID" id="87923624"/>
<protein>
    <submittedName>
        <fullName evidence="2">Uncharacterized protein</fullName>
    </submittedName>
</protein>
<feature type="compositionally biased region" description="Low complexity" evidence="1">
    <location>
        <begin position="211"/>
        <end position="220"/>
    </location>
</feature>
<name>A0AAE1IL76_9HYPO</name>
<feature type="compositionally biased region" description="Low complexity" evidence="1">
    <location>
        <begin position="298"/>
        <end position="312"/>
    </location>
</feature>
<dbReference type="EMBL" id="JAWRVG010000002">
    <property type="protein sequence ID" value="KAK4084403.1"/>
    <property type="molecule type" value="Genomic_DNA"/>
</dbReference>
<dbReference type="AlphaFoldDB" id="A0AAE1IL76"/>
<accession>A0AAE1IL76</accession>
<evidence type="ECO:0000256" key="1">
    <source>
        <dbReference type="SAM" id="MobiDB-lite"/>
    </source>
</evidence>
<dbReference type="Proteomes" id="UP001273209">
    <property type="component" value="Unassembled WGS sequence"/>
</dbReference>
<proteinExistence type="predicted"/>